<organism evidence="4 5">
    <name type="scientific">Postia placenta MAD-698-R-SB12</name>
    <dbReference type="NCBI Taxonomy" id="670580"/>
    <lineage>
        <taxon>Eukaryota</taxon>
        <taxon>Fungi</taxon>
        <taxon>Dikarya</taxon>
        <taxon>Basidiomycota</taxon>
        <taxon>Agaricomycotina</taxon>
        <taxon>Agaricomycetes</taxon>
        <taxon>Polyporales</taxon>
        <taxon>Adustoporiaceae</taxon>
        <taxon>Rhodonia</taxon>
    </lineage>
</organism>
<dbReference type="AlphaFoldDB" id="A0A1X6MY43"/>
<dbReference type="InterPro" id="IPR045338">
    <property type="entry name" value="DUF6535"/>
</dbReference>
<feature type="transmembrane region" description="Helical" evidence="2">
    <location>
        <begin position="201"/>
        <end position="228"/>
    </location>
</feature>
<feature type="region of interest" description="Disordered" evidence="1">
    <location>
        <begin position="774"/>
        <end position="861"/>
    </location>
</feature>
<protein>
    <recommendedName>
        <fullName evidence="3">DUF6535 domain-containing protein</fullName>
    </recommendedName>
</protein>
<proteinExistence type="predicted"/>
<reference evidence="4 5" key="1">
    <citation type="submission" date="2017-04" db="EMBL/GenBank/DDBJ databases">
        <title>Genome Sequence of the Model Brown-Rot Fungus Postia placenta SB12.</title>
        <authorList>
            <consortium name="DOE Joint Genome Institute"/>
            <person name="Gaskell J."/>
            <person name="Kersten P."/>
            <person name="Larrondo L.F."/>
            <person name="Canessa P."/>
            <person name="Martinez D."/>
            <person name="Hibbett D."/>
            <person name="Schmoll M."/>
            <person name="Kubicek C.P."/>
            <person name="Martinez A.T."/>
            <person name="Yadav J."/>
            <person name="Master E."/>
            <person name="Magnuson J.K."/>
            <person name="James T."/>
            <person name="Yaver D."/>
            <person name="Berka R."/>
            <person name="Labutti K."/>
            <person name="Lipzen A."/>
            <person name="Aerts A."/>
            <person name="Barry K."/>
            <person name="Henrissat B."/>
            <person name="Blanchette R."/>
            <person name="Grigoriev I."/>
            <person name="Cullen D."/>
        </authorList>
    </citation>
    <scope>NUCLEOTIDE SEQUENCE [LARGE SCALE GENOMIC DNA]</scope>
    <source>
        <strain evidence="4 5">MAD-698-R-SB12</strain>
    </source>
</reference>
<evidence type="ECO:0000259" key="3">
    <source>
        <dbReference type="Pfam" id="PF20153"/>
    </source>
</evidence>
<accession>A0A1X6MY43</accession>
<evidence type="ECO:0000256" key="2">
    <source>
        <dbReference type="SAM" id="Phobius"/>
    </source>
</evidence>
<keyword evidence="2" id="KW-0472">Membrane</keyword>
<dbReference type="GeneID" id="36333858"/>
<dbReference type="Pfam" id="PF20153">
    <property type="entry name" value="DUF6535"/>
    <property type="match status" value="1"/>
</dbReference>
<name>A0A1X6MY43_9APHY</name>
<feature type="transmembrane region" description="Helical" evidence="2">
    <location>
        <begin position="150"/>
        <end position="180"/>
    </location>
</feature>
<sequence length="977" mass="107157">MSSGDADEVASTKEESLPTMEDNTKAQNPLKKDPPRPQPEEISDASGLTAEEWKVYVDEANKALKEYVDLYNSQMDMLLLFATLFSTVVTAFVIVSYGSLQADTSETSLQVLQDILATLQSNGSVQNNQTATASVPFKPTPSAIRINSCWFVALVLSLCTAFLVILAKQWLLSITADFSVHMEQKGRQHQLRWKGIGDWELSLIMASLPILLHISLILFFVGLIEFLWSTNTTVAIPVICLTAATAVIYTVTHILSVLSPTCPYRSSATDLVVFLFSSLAREVTAEVMTAGVAMLKLALLAIQGTLRWMSRILGRPSRWRQALRNRSLWQAGMSSLALNTRSMENRHISQYSSLIDSQAIARMVGEFPPSADGTRNALLTHRITHYGCLLAHRSVLTDCGAVALLARQLRSILPADGQLQSSSYEEAVPVHFDIVLGLAEYSQNNIGESLKTTHLCDPGAVLPYENDTVIFANMLRLSMVVSSDEWYNSGLYQSASLFCQRLEDAATTASLDDTALQSFVNTVVYLSFFPVEDSSRPDNQSDVELKHDTMIMHGLTALVRHRPEMGMPVLRQICWGVWFCSQPRWRIGSGYLVPVMKTANHLVRPIVALLSSLHSNSSIPITVLTITEALLCPASKGTTEDVNDRSHLRTALVGAFPTFLETLEGEIQTKARNGSDLIQLASHAIRAYGRIVSASAVKNEASPHIDSDSGLYQKTTRVFTLIDYILEHFGEILPDNQSKTARDTFVVVYVIGQLQMAPQPGSDSASWIRVTASDRGQDDKAAPMQADEADQHETNEAHGLVEGGARNSLETDLPRRGSNAASPRDDDHKVQQDVASAPEQQASSPHKDDGAAEPEGTSEPRECSAIDLETISPENIADAFADSLRKSSTESSLPEDINSYLKTLVRMIAALPTMADSDHEFSGVLLECLRSPSRGLKKDLEQMLQPESQQSEYNAPIREALEVISNSGTLLESPKKS</sequence>
<dbReference type="RefSeq" id="XP_024337920.1">
    <property type="nucleotide sequence ID" value="XM_024488909.1"/>
</dbReference>
<dbReference type="EMBL" id="KZ110599">
    <property type="protein sequence ID" value="OSX61126.1"/>
    <property type="molecule type" value="Genomic_DNA"/>
</dbReference>
<evidence type="ECO:0000313" key="4">
    <source>
        <dbReference type="EMBL" id="OSX61126.1"/>
    </source>
</evidence>
<dbReference type="STRING" id="670580.A0A1X6MY43"/>
<feature type="domain" description="DUF6535" evidence="3">
    <location>
        <begin position="53"/>
        <end position="229"/>
    </location>
</feature>
<dbReference type="OrthoDB" id="3269725at2759"/>
<feature type="transmembrane region" description="Helical" evidence="2">
    <location>
        <begin position="78"/>
        <end position="100"/>
    </location>
</feature>
<dbReference type="Proteomes" id="UP000194127">
    <property type="component" value="Unassembled WGS sequence"/>
</dbReference>
<feature type="transmembrane region" description="Helical" evidence="2">
    <location>
        <begin position="234"/>
        <end position="255"/>
    </location>
</feature>
<feature type="compositionally biased region" description="Basic and acidic residues" evidence="1">
    <location>
        <begin position="30"/>
        <end position="39"/>
    </location>
</feature>
<keyword evidence="5" id="KW-1185">Reference proteome</keyword>
<keyword evidence="2" id="KW-0812">Transmembrane</keyword>
<evidence type="ECO:0000313" key="5">
    <source>
        <dbReference type="Proteomes" id="UP000194127"/>
    </source>
</evidence>
<feature type="region of interest" description="Disordered" evidence="1">
    <location>
        <begin position="1"/>
        <end position="45"/>
    </location>
</feature>
<gene>
    <name evidence="4" type="ORF">POSPLADRAFT_1182286</name>
</gene>
<evidence type="ECO:0000256" key="1">
    <source>
        <dbReference type="SAM" id="MobiDB-lite"/>
    </source>
</evidence>
<keyword evidence="2" id="KW-1133">Transmembrane helix</keyword>